<name>A0ABZ1CN48_9TREE</name>
<feature type="compositionally biased region" description="Acidic residues" evidence="1">
    <location>
        <begin position="132"/>
        <end position="145"/>
    </location>
</feature>
<evidence type="ECO:0000313" key="3">
    <source>
        <dbReference type="Proteomes" id="UP001329825"/>
    </source>
</evidence>
<organism evidence="2 3">
    <name type="scientific">Kwoniella shivajii</name>
    <dbReference type="NCBI Taxonomy" id="564305"/>
    <lineage>
        <taxon>Eukaryota</taxon>
        <taxon>Fungi</taxon>
        <taxon>Dikarya</taxon>
        <taxon>Basidiomycota</taxon>
        <taxon>Agaricomycotina</taxon>
        <taxon>Tremellomycetes</taxon>
        <taxon>Tremellales</taxon>
        <taxon>Cryptococcaceae</taxon>
        <taxon>Kwoniella</taxon>
    </lineage>
</organism>
<dbReference type="Proteomes" id="UP001329825">
    <property type="component" value="Chromosome 1"/>
</dbReference>
<gene>
    <name evidence="2" type="ORF">IL334_000076</name>
</gene>
<protein>
    <submittedName>
        <fullName evidence="2">Uncharacterized protein</fullName>
    </submittedName>
</protein>
<evidence type="ECO:0000256" key="1">
    <source>
        <dbReference type="SAM" id="MobiDB-lite"/>
    </source>
</evidence>
<proteinExistence type="predicted"/>
<reference evidence="2 3" key="1">
    <citation type="submission" date="2024-01" db="EMBL/GenBank/DDBJ databases">
        <title>Comparative genomics of Cryptococcus and Kwoniella reveals pathogenesis evolution and contrasting modes of karyotype evolution via chromosome fusion or intercentromeric recombination.</title>
        <authorList>
            <person name="Coelho M.A."/>
            <person name="David-Palma M."/>
            <person name="Shea T."/>
            <person name="Bowers K."/>
            <person name="McGinley-Smith S."/>
            <person name="Mohammad A.W."/>
            <person name="Gnirke A."/>
            <person name="Yurkov A.M."/>
            <person name="Nowrousian M."/>
            <person name="Sun S."/>
            <person name="Cuomo C.A."/>
            <person name="Heitman J."/>
        </authorList>
    </citation>
    <scope>NUCLEOTIDE SEQUENCE [LARGE SCALE GENOMIC DNA]</scope>
    <source>
        <strain evidence="2">CBS 11374</strain>
    </source>
</reference>
<feature type="compositionally biased region" description="Pro residues" evidence="1">
    <location>
        <begin position="15"/>
        <end position="25"/>
    </location>
</feature>
<keyword evidence="3" id="KW-1185">Reference proteome</keyword>
<accession>A0ABZ1CN48</accession>
<feature type="compositionally biased region" description="Polar residues" evidence="1">
    <location>
        <begin position="1"/>
        <end position="10"/>
    </location>
</feature>
<feature type="compositionally biased region" description="Basic and acidic residues" evidence="1">
    <location>
        <begin position="110"/>
        <end position="131"/>
    </location>
</feature>
<dbReference type="GeneID" id="87952207"/>
<feature type="region of interest" description="Disordered" evidence="1">
    <location>
        <begin position="1"/>
        <end position="40"/>
    </location>
</feature>
<dbReference type="RefSeq" id="XP_062787913.1">
    <property type="nucleotide sequence ID" value="XM_062931862.1"/>
</dbReference>
<dbReference type="EMBL" id="CP141881">
    <property type="protein sequence ID" value="WRT63173.1"/>
    <property type="molecule type" value="Genomic_DNA"/>
</dbReference>
<feature type="compositionally biased region" description="Acidic residues" evidence="1">
    <location>
        <begin position="161"/>
        <end position="171"/>
    </location>
</feature>
<feature type="compositionally biased region" description="Low complexity" evidence="1">
    <location>
        <begin position="88"/>
        <end position="109"/>
    </location>
</feature>
<evidence type="ECO:0000313" key="2">
    <source>
        <dbReference type="EMBL" id="WRT63173.1"/>
    </source>
</evidence>
<sequence length="171" mass="19482">MASLFTTSPMKKTHPPPLPPHPVHIPPQNINVSSGYTDAHPSDDDMFKRRYTAIQDIINELEDENNLIAYRIAKIKKERIEAERAAIAQAEAEAEAEAQAQAQAQAQAHFEAKAEAEAERVRQQKMEYDNDRLEDEDQEDIDELDVIGNDPETERSHDIPQDDEDIDMDDY</sequence>
<feature type="region of interest" description="Disordered" evidence="1">
    <location>
        <begin position="88"/>
        <end position="171"/>
    </location>
</feature>